<feature type="domain" description="Amidohydrolase-related" evidence="2">
    <location>
        <begin position="136"/>
        <end position="350"/>
    </location>
</feature>
<reference evidence="3" key="1">
    <citation type="journal article" date="2023" name="Mol. Phylogenet. Evol.">
        <title>Genome-scale phylogeny and comparative genomics of the fungal order Sordariales.</title>
        <authorList>
            <person name="Hensen N."/>
            <person name="Bonometti L."/>
            <person name="Westerberg I."/>
            <person name="Brannstrom I.O."/>
            <person name="Guillou S."/>
            <person name="Cros-Aarteil S."/>
            <person name="Calhoun S."/>
            <person name="Haridas S."/>
            <person name="Kuo A."/>
            <person name="Mondo S."/>
            <person name="Pangilinan J."/>
            <person name="Riley R."/>
            <person name="LaButti K."/>
            <person name="Andreopoulos B."/>
            <person name="Lipzen A."/>
            <person name="Chen C."/>
            <person name="Yan M."/>
            <person name="Daum C."/>
            <person name="Ng V."/>
            <person name="Clum A."/>
            <person name="Steindorff A."/>
            <person name="Ohm R.A."/>
            <person name="Martin F."/>
            <person name="Silar P."/>
            <person name="Natvig D.O."/>
            <person name="Lalanne C."/>
            <person name="Gautier V."/>
            <person name="Ament-Velasquez S.L."/>
            <person name="Kruys A."/>
            <person name="Hutchinson M.I."/>
            <person name="Powell A.J."/>
            <person name="Barry K."/>
            <person name="Miller A.N."/>
            <person name="Grigoriev I.V."/>
            <person name="Debuchy R."/>
            <person name="Gladieux P."/>
            <person name="Hiltunen Thoren M."/>
            <person name="Johannesson H."/>
        </authorList>
    </citation>
    <scope>NUCLEOTIDE SEQUENCE</scope>
    <source>
        <strain evidence="3">PSN293</strain>
    </source>
</reference>
<dbReference type="InterPro" id="IPR006680">
    <property type="entry name" value="Amidohydro-rel"/>
</dbReference>
<dbReference type="InterPro" id="IPR052350">
    <property type="entry name" value="Metallo-dep_Lactonases"/>
</dbReference>
<comment type="caution">
    <text evidence="3">The sequence shown here is derived from an EMBL/GenBank/DDBJ whole genome shotgun (WGS) entry which is preliminary data.</text>
</comment>
<dbReference type="PANTHER" id="PTHR43569:SF2">
    <property type="entry name" value="AMIDOHYDROLASE-RELATED DOMAIN-CONTAINING PROTEIN"/>
    <property type="match status" value="1"/>
</dbReference>
<keyword evidence="4" id="KW-1185">Reference proteome</keyword>
<organism evidence="3 4">
    <name type="scientific">Rhypophila decipiens</name>
    <dbReference type="NCBI Taxonomy" id="261697"/>
    <lineage>
        <taxon>Eukaryota</taxon>
        <taxon>Fungi</taxon>
        <taxon>Dikarya</taxon>
        <taxon>Ascomycota</taxon>
        <taxon>Pezizomycotina</taxon>
        <taxon>Sordariomycetes</taxon>
        <taxon>Sordariomycetidae</taxon>
        <taxon>Sordariales</taxon>
        <taxon>Naviculisporaceae</taxon>
        <taxon>Rhypophila</taxon>
    </lineage>
</organism>
<dbReference type="GO" id="GO:0016787">
    <property type="term" value="F:hydrolase activity"/>
    <property type="evidence" value="ECO:0007669"/>
    <property type="project" value="InterPro"/>
</dbReference>
<dbReference type="Gene3D" id="3.20.20.140">
    <property type="entry name" value="Metal-dependent hydrolases"/>
    <property type="match status" value="1"/>
</dbReference>
<reference evidence="3" key="2">
    <citation type="submission" date="2023-05" db="EMBL/GenBank/DDBJ databases">
        <authorList>
            <consortium name="Lawrence Berkeley National Laboratory"/>
            <person name="Steindorff A."/>
            <person name="Hensen N."/>
            <person name="Bonometti L."/>
            <person name="Westerberg I."/>
            <person name="Brannstrom I.O."/>
            <person name="Guillou S."/>
            <person name="Cros-Aarteil S."/>
            <person name="Calhoun S."/>
            <person name="Haridas S."/>
            <person name="Kuo A."/>
            <person name="Mondo S."/>
            <person name="Pangilinan J."/>
            <person name="Riley R."/>
            <person name="Labutti K."/>
            <person name="Andreopoulos B."/>
            <person name="Lipzen A."/>
            <person name="Chen C."/>
            <person name="Yanf M."/>
            <person name="Daum C."/>
            <person name="Ng V."/>
            <person name="Clum A."/>
            <person name="Ohm R."/>
            <person name="Martin F."/>
            <person name="Silar P."/>
            <person name="Natvig D."/>
            <person name="Lalanne C."/>
            <person name="Gautier V."/>
            <person name="Ament-Velasquez S.L."/>
            <person name="Kruys A."/>
            <person name="Hutchinson M.I."/>
            <person name="Powell A.J."/>
            <person name="Barry K."/>
            <person name="Miller A.N."/>
            <person name="Grigoriev I.V."/>
            <person name="Debuchy R."/>
            <person name="Gladieux P."/>
            <person name="Thoren M.H."/>
            <person name="Johannesson H."/>
        </authorList>
    </citation>
    <scope>NUCLEOTIDE SEQUENCE</scope>
    <source>
        <strain evidence="3">PSN293</strain>
    </source>
</reference>
<dbReference type="Proteomes" id="UP001301769">
    <property type="component" value="Unassembled WGS sequence"/>
</dbReference>
<gene>
    <name evidence="3" type="ORF">QBC37DRAFT_135601</name>
</gene>
<dbReference type="SUPFAM" id="SSF51556">
    <property type="entry name" value="Metallo-dependent hydrolases"/>
    <property type="match status" value="1"/>
</dbReference>
<dbReference type="PANTHER" id="PTHR43569">
    <property type="entry name" value="AMIDOHYDROLASE"/>
    <property type="match status" value="1"/>
</dbReference>
<name>A0AAN6YHJ7_9PEZI</name>
<protein>
    <recommendedName>
        <fullName evidence="2">Amidohydrolase-related domain-containing protein</fullName>
    </recommendedName>
</protein>
<dbReference type="EMBL" id="MU858048">
    <property type="protein sequence ID" value="KAK4219423.1"/>
    <property type="molecule type" value="Genomic_DNA"/>
</dbReference>
<sequence length="350" mass="39025">MAAENIIIDSHIHIFPSSEASTLPWLTAELPVARQSSVDEFKTATSSSSKTLQGFIAIEAGRENGSSKDWTAPLQEISFFRRVITGEPRDGEGHSAADKDLCLGIVPWAPVNLGPAQLEKYLAKAEEEAGPETWSKVKGFRYLLQDQPNGTALEGEFIEGLKLLGRKGFVFDVGVDHHRRGRTQLDELVEMIDRAHDGVEKEEDKVVFVLNHLCKPDITIVNYTTDPSFIAWRTAMFTLSKCKRTYMKLSGLFAEMTDKVRTWSADDIFASIIPWLAVVIAAFGPSRIMFATDWPVCTIGVDDANADDKDADNAWVKWRKVVEKVCDMAGLNEEDQKMVWAGTAREAYHL</sequence>
<dbReference type="AlphaFoldDB" id="A0AAN6YHJ7"/>
<proteinExistence type="inferred from homology"/>
<evidence type="ECO:0000313" key="3">
    <source>
        <dbReference type="EMBL" id="KAK4219423.1"/>
    </source>
</evidence>
<evidence type="ECO:0000313" key="4">
    <source>
        <dbReference type="Proteomes" id="UP001301769"/>
    </source>
</evidence>
<comment type="similarity">
    <text evidence="1">Belongs to the metallo-dependent hydrolases superfamily.</text>
</comment>
<accession>A0AAN6YHJ7</accession>
<dbReference type="InterPro" id="IPR032466">
    <property type="entry name" value="Metal_Hydrolase"/>
</dbReference>
<evidence type="ECO:0000256" key="1">
    <source>
        <dbReference type="ARBA" id="ARBA00038310"/>
    </source>
</evidence>
<dbReference type="Pfam" id="PF04909">
    <property type="entry name" value="Amidohydro_2"/>
    <property type="match status" value="1"/>
</dbReference>
<evidence type="ECO:0000259" key="2">
    <source>
        <dbReference type="Pfam" id="PF04909"/>
    </source>
</evidence>